<comment type="caution">
    <text evidence="6">The sequence shown here is derived from an EMBL/GenBank/DDBJ whole genome shotgun (WGS) entry which is preliminary data.</text>
</comment>
<dbReference type="SMART" id="SM01382">
    <property type="entry name" value="Ribosomal_L2_C"/>
    <property type="match status" value="1"/>
</dbReference>
<dbReference type="SUPFAM" id="SSF50104">
    <property type="entry name" value="Translation proteins SH3-like domain"/>
    <property type="match status" value="1"/>
</dbReference>
<dbReference type="Gene3D" id="2.30.30.30">
    <property type="match status" value="1"/>
</dbReference>
<accession>A0A9P6H0I6</accession>
<dbReference type="Gene3D" id="4.10.950.10">
    <property type="entry name" value="Ribosomal protein L2, domain 3"/>
    <property type="match status" value="1"/>
</dbReference>
<dbReference type="PIRSF" id="PIRSF002158">
    <property type="entry name" value="Ribosomal_L2"/>
    <property type="match status" value="1"/>
</dbReference>
<comment type="similarity">
    <text evidence="1">Belongs to the universal ribosomal protein uL2 family.</text>
</comment>
<protein>
    <submittedName>
        <fullName evidence="6">60S ribosomal protein L8</fullName>
    </submittedName>
</protein>
<keyword evidence="7" id="KW-1185">Reference proteome</keyword>
<organism evidence="6 7">
    <name type="scientific">Nosema granulosis</name>
    <dbReference type="NCBI Taxonomy" id="83296"/>
    <lineage>
        <taxon>Eukaryota</taxon>
        <taxon>Fungi</taxon>
        <taxon>Fungi incertae sedis</taxon>
        <taxon>Microsporidia</taxon>
        <taxon>Nosematidae</taxon>
        <taxon>Nosema</taxon>
    </lineage>
</organism>
<sequence>MGKVIRKLREEKKKLRRNHELSTAKYPAISELTEGVVVDLVHERGRGAPLAHIKFNGETFSMVATEGMFTGQKILIGDNAPIQNGNITKLKNVPEGVAVHSVEYDYTDGGCVAMTGGCFSLVVNHKRESNETVLKLPSGLKKTFGGESRCVVGLVSGGGIKEKPLLKASVAYFKAKAHGTKFPKVRCVAMNPVDHKWGGGNHQHIGRPSTISKKAPYAQQIGLVGARRTGRRTGSKKK</sequence>
<evidence type="ECO:0000256" key="3">
    <source>
        <dbReference type="ARBA" id="ARBA00023274"/>
    </source>
</evidence>
<dbReference type="InterPro" id="IPR012340">
    <property type="entry name" value="NA-bd_OB-fold"/>
</dbReference>
<dbReference type="InterPro" id="IPR008991">
    <property type="entry name" value="Translation_prot_SH3-like_sf"/>
</dbReference>
<evidence type="ECO:0000313" key="6">
    <source>
        <dbReference type="EMBL" id="KAF9764045.1"/>
    </source>
</evidence>
<dbReference type="GO" id="GO:0003723">
    <property type="term" value="F:RNA binding"/>
    <property type="evidence" value="ECO:0007669"/>
    <property type="project" value="TreeGrafter"/>
</dbReference>
<dbReference type="Proteomes" id="UP000740883">
    <property type="component" value="Unassembled WGS sequence"/>
</dbReference>
<dbReference type="OrthoDB" id="10267824at2759"/>
<dbReference type="PANTHER" id="PTHR13691:SF16">
    <property type="entry name" value="LARGE RIBOSOMAL SUBUNIT PROTEIN UL2"/>
    <property type="match status" value="1"/>
</dbReference>
<gene>
    <name evidence="6" type="primary">RPL8</name>
    <name evidence="6" type="ORF">NGRA_0879</name>
</gene>
<dbReference type="Pfam" id="PF03947">
    <property type="entry name" value="Ribosomal_L2_C"/>
    <property type="match status" value="1"/>
</dbReference>
<evidence type="ECO:0000259" key="4">
    <source>
        <dbReference type="SMART" id="SM01382"/>
    </source>
</evidence>
<evidence type="ECO:0000256" key="1">
    <source>
        <dbReference type="ARBA" id="ARBA00005636"/>
    </source>
</evidence>
<dbReference type="SUPFAM" id="SSF50249">
    <property type="entry name" value="Nucleic acid-binding proteins"/>
    <property type="match status" value="1"/>
</dbReference>
<dbReference type="GO" id="GO:0002181">
    <property type="term" value="P:cytoplasmic translation"/>
    <property type="evidence" value="ECO:0007669"/>
    <property type="project" value="TreeGrafter"/>
</dbReference>
<dbReference type="PANTHER" id="PTHR13691">
    <property type="entry name" value="RIBOSOMAL PROTEIN L2"/>
    <property type="match status" value="1"/>
</dbReference>
<reference evidence="6 7" key="1">
    <citation type="journal article" date="2020" name="Genome Biol. Evol.">
        <title>Comparative genomics of strictly vertically transmitted, feminizing microsporidia endosymbionts of amphipod crustaceans.</title>
        <authorList>
            <person name="Cormier A."/>
            <person name="Chebbi M.A."/>
            <person name="Giraud I."/>
            <person name="Wattier R."/>
            <person name="Teixeira M."/>
            <person name="Gilbert C."/>
            <person name="Rigaud T."/>
            <person name="Cordaux R."/>
        </authorList>
    </citation>
    <scope>NUCLEOTIDE SEQUENCE [LARGE SCALE GENOMIC DNA]</scope>
    <source>
        <strain evidence="6 7">Ou3-Ou53</strain>
    </source>
</reference>
<keyword evidence="3" id="KW-0687">Ribonucleoprotein</keyword>
<evidence type="ECO:0000259" key="5">
    <source>
        <dbReference type="SMART" id="SM01383"/>
    </source>
</evidence>
<dbReference type="FunFam" id="4.10.950.10:FF:000002">
    <property type="entry name" value="60S ribosomal protein L2"/>
    <property type="match status" value="1"/>
</dbReference>
<dbReference type="SMART" id="SM01383">
    <property type="entry name" value="Ribosomal_L2"/>
    <property type="match status" value="1"/>
</dbReference>
<keyword evidence="2 6" id="KW-0689">Ribosomal protein</keyword>
<dbReference type="GO" id="GO:0022625">
    <property type="term" value="C:cytosolic large ribosomal subunit"/>
    <property type="evidence" value="ECO:0007669"/>
    <property type="project" value="TreeGrafter"/>
</dbReference>
<evidence type="ECO:0000256" key="2">
    <source>
        <dbReference type="ARBA" id="ARBA00022980"/>
    </source>
</evidence>
<proteinExistence type="inferred from homology"/>
<feature type="domain" description="Large ribosomal subunit protein uL2 RNA-binding" evidence="5">
    <location>
        <begin position="17"/>
        <end position="76"/>
    </location>
</feature>
<dbReference type="EMBL" id="SBJO01000042">
    <property type="protein sequence ID" value="KAF9764045.1"/>
    <property type="molecule type" value="Genomic_DNA"/>
</dbReference>
<dbReference type="InterPro" id="IPR002171">
    <property type="entry name" value="Ribosomal_uL2"/>
</dbReference>
<evidence type="ECO:0000313" key="7">
    <source>
        <dbReference type="Proteomes" id="UP000740883"/>
    </source>
</evidence>
<dbReference type="AlphaFoldDB" id="A0A9P6H0I6"/>
<name>A0A9P6H0I6_9MICR</name>
<feature type="domain" description="Large ribosomal subunit protein uL2 C-terminal" evidence="4">
    <location>
        <begin position="82"/>
        <end position="217"/>
    </location>
</feature>
<dbReference type="InterPro" id="IPR022669">
    <property type="entry name" value="Ribosomal_uL2_C"/>
</dbReference>
<dbReference type="Gene3D" id="2.40.50.140">
    <property type="entry name" value="Nucleic acid-binding proteins"/>
    <property type="match status" value="1"/>
</dbReference>
<dbReference type="InterPro" id="IPR014726">
    <property type="entry name" value="Ribosomal_uL2_dom3"/>
</dbReference>
<dbReference type="InterPro" id="IPR022666">
    <property type="entry name" value="Ribosomal_uL2_RNA-bd_dom"/>
</dbReference>
<dbReference type="GO" id="GO:0003735">
    <property type="term" value="F:structural constituent of ribosome"/>
    <property type="evidence" value="ECO:0007669"/>
    <property type="project" value="InterPro"/>
</dbReference>
<dbReference type="InterPro" id="IPR014722">
    <property type="entry name" value="Rib_uL2_dom2"/>
</dbReference>